<dbReference type="KEGG" id="fmu:J7337_012036"/>
<dbReference type="InterPro" id="IPR016162">
    <property type="entry name" value="Ald_DH_N"/>
</dbReference>
<evidence type="ECO:0000259" key="4">
    <source>
        <dbReference type="Pfam" id="PF00171"/>
    </source>
</evidence>
<reference evidence="5" key="1">
    <citation type="journal article" date="2021" name="Mol. Plant Microbe Interact.">
        <title>Telomere to telomere genome assembly of Fusarium musae F31, causal agent of crown rot disease of banana.</title>
        <authorList>
            <person name="Degradi L."/>
            <person name="Tava V."/>
            <person name="Kunova A."/>
            <person name="Cortesi P."/>
            <person name="Saracchi M."/>
            <person name="Pasquali M."/>
        </authorList>
    </citation>
    <scope>NUCLEOTIDE SEQUENCE</scope>
    <source>
        <strain evidence="5">F31</strain>
    </source>
</reference>
<proteinExistence type="inferred from homology"/>
<sequence length="408" mass="44049">MNFDAFYNIIAGQPRSARETSSGVNPLDRSSLWPAPVATANDVEEAVRSAQEAFPAWSQKTYKQPKYEISQEITEDDKKTSIVTQEPLGVVAAICPWNSLGKIAPALATGNCVILKPSPFTPYSSLKLVELAQQVFPPSVLQVLHGHDDLGPMLVKHSRIQKITFTGSTATGKQILRDAAETMKRVTLETAGNNASIILPDVNIKAVIPQLAGGLWFNAGQVCIATRRMYIHQDIFEEVVAQLAEASKDLASSIEPIQNEMQLVRLKQALADANAAGYELLSLGKTEAAEGFFIRPTIIKNPPPDAHIVQQENFGPIVSCIKFSSLDEAIFLANNSDTGLAASVWSGDISAAKRVAAKLEAGNVYINGPPQPDPYVPFGGHKQSGLGVEYGLPGLLSFCQTKSTYVYK</sequence>
<comment type="caution">
    <text evidence="5">The sequence shown here is derived from an EMBL/GenBank/DDBJ whole genome shotgun (WGS) entry which is preliminary data.</text>
</comment>
<evidence type="ECO:0000256" key="3">
    <source>
        <dbReference type="ARBA" id="ARBA00049194"/>
    </source>
</evidence>
<gene>
    <name evidence="5" type="primary">FUS7</name>
    <name evidence="5" type="ORF">J7337_012036</name>
</gene>
<dbReference type="GeneID" id="68319892"/>
<dbReference type="EMBL" id="JAHBCI010000009">
    <property type="protein sequence ID" value="KAG9497242.1"/>
    <property type="molecule type" value="Genomic_DNA"/>
</dbReference>
<comment type="catalytic activity">
    <reaction evidence="3">
        <text>an aldehyde + NAD(+) + H2O = a carboxylate + NADH + 2 H(+)</text>
        <dbReference type="Rhea" id="RHEA:16185"/>
        <dbReference type="ChEBI" id="CHEBI:15377"/>
        <dbReference type="ChEBI" id="CHEBI:15378"/>
        <dbReference type="ChEBI" id="CHEBI:17478"/>
        <dbReference type="ChEBI" id="CHEBI:29067"/>
        <dbReference type="ChEBI" id="CHEBI:57540"/>
        <dbReference type="ChEBI" id="CHEBI:57945"/>
        <dbReference type="EC" id="1.2.1.3"/>
    </reaction>
</comment>
<evidence type="ECO:0000313" key="5">
    <source>
        <dbReference type="EMBL" id="KAG9497242.1"/>
    </source>
</evidence>
<organism evidence="5 6">
    <name type="scientific">Fusarium musae</name>
    <dbReference type="NCBI Taxonomy" id="1042133"/>
    <lineage>
        <taxon>Eukaryota</taxon>
        <taxon>Fungi</taxon>
        <taxon>Dikarya</taxon>
        <taxon>Ascomycota</taxon>
        <taxon>Pezizomycotina</taxon>
        <taxon>Sordariomycetes</taxon>
        <taxon>Hypocreomycetidae</taxon>
        <taxon>Hypocreales</taxon>
        <taxon>Nectriaceae</taxon>
        <taxon>Fusarium</taxon>
    </lineage>
</organism>
<dbReference type="EC" id="1.2.1.3" evidence="2"/>
<dbReference type="GO" id="GO:0004029">
    <property type="term" value="F:aldehyde dehydrogenase (NAD+) activity"/>
    <property type="evidence" value="ECO:0007669"/>
    <property type="project" value="UniProtKB-EC"/>
</dbReference>
<dbReference type="Gene3D" id="3.40.605.10">
    <property type="entry name" value="Aldehyde Dehydrogenase, Chain A, domain 1"/>
    <property type="match status" value="2"/>
</dbReference>
<dbReference type="PANTHER" id="PTHR11699">
    <property type="entry name" value="ALDEHYDE DEHYDROGENASE-RELATED"/>
    <property type="match status" value="1"/>
</dbReference>
<comment type="similarity">
    <text evidence="1">Belongs to the aldehyde dehydrogenase family.</text>
</comment>
<keyword evidence="6" id="KW-1185">Reference proteome</keyword>
<dbReference type="AlphaFoldDB" id="A0A9P8IKV8"/>
<name>A0A9P8IKV8_9HYPO</name>
<feature type="domain" description="Aldehyde dehydrogenase" evidence="4">
    <location>
        <begin position="71"/>
        <end position="403"/>
    </location>
</feature>
<dbReference type="InterPro" id="IPR016161">
    <property type="entry name" value="Ald_DH/histidinol_DH"/>
</dbReference>
<dbReference type="InterPro" id="IPR015590">
    <property type="entry name" value="Aldehyde_DH_dom"/>
</dbReference>
<dbReference type="Proteomes" id="UP000827133">
    <property type="component" value="Unassembled WGS sequence"/>
</dbReference>
<evidence type="ECO:0000256" key="2">
    <source>
        <dbReference type="ARBA" id="ARBA00024226"/>
    </source>
</evidence>
<protein>
    <recommendedName>
        <fullName evidence="2">aldehyde dehydrogenase (NAD(+))</fullName>
        <ecNumber evidence="2">1.2.1.3</ecNumber>
    </recommendedName>
</protein>
<accession>A0A9P8IKV8</accession>
<dbReference type="InterPro" id="IPR016163">
    <property type="entry name" value="Ald_DH_C"/>
</dbReference>
<evidence type="ECO:0000313" key="6">
    <source>
        <dbReference type="Proteomes" id="UP000827133"/>
    </source>
</evidence>
<dbReference type="Gene3D" id="3.40.309.10">
    <property type="entry name" value="Aldehyde Dehydrogenase, Chain A, domain 2"/>
    <property type="match status" value="1"/>
</dbReference>
<evidence type="ECO:0000256" key="1">
    <source>
        <dbReference type="ARBA" id="ARBA00009986"/>
    </source>
</evidence>
<dbReference type="RefSeq" id="XP_044676242.1">
    <property type="nucleotide sequence ID" value="XM_044829567.1"/>
</dbReference>
<dbReference type="Pfam" id="PF00171">
    <property type="entry name" value="Aldedh"/>
    <property type="match status" value="1"/>
</dbReference>
<dbReference type="SUPFAM" id="SSF53720">
    <property type="entry name" value="ALDH-like"/>
    <property type="match status" value="1"/>
</dbReference>